<evidence type="ECO:0000313" key="3">
    <source>
        <dbReference type="Proteomes" id="UP000481252"/>
    </source>
</evidence>
<dbReference type="PANTHER" id="PTHR36842">
    <property type="entry name" value="PROTEIN TOLB HOMOLOG"/>
    <property type="match status" value="1"/>
</dbReference>
<dbReference type="InterPro" id="IPR011659">
    <property type="entry name" value="WD40"/>
</dbReference>
<gene>
    <name evidence="2" type="ORF">G6N74_12905</name>
</gene>
<dbReference type="PANTHER" id="PTHR36842:SF1">
    <property type="entry name" value="PROTEIN TOLB"/>
    <property type="match status" value="1"/>
</dbReference>
<dbReference type="Proteomes" id="UP000481252">
    <property type="component" value="Unassembled WGS sequence"/>
</dbReference>
<evidence type="ECO:0000313" key="2">
    <source>
        <dbReference type="EMBL" id="NGN41964.1"/>
    </source>
</evidence>
<protein>
    <submittedName>
        <fullName evidence="2">Biopolymer transporter Tol</fullName>
    </submittedName>
</protein>
<reference evidence="2 3" key="1">
    <citation type="submission" date="2020-02" db="EMBL/GenBank/DDBJ databases">
        <title>Genome sequence of the type strain CGMCC 1.15528 of Mesorhizobium zhangyense.</title>
        <authorList>
            <person name="Gao J."/>
            <person name="Sun J."/>
        </authorList>
    </citation>
    <scope>NUCLEOTIDE SEQUENCE [LARGE SCALE GENOMIC DNA]</scope>
    <source>
        <strain evidence="2 3">CGMCC 1.15528</strain>
    </source>
</reference>
<dbReference type="AlphaFoldDB" id="A0A7C9V720"/>
<name>A0A7C9V720_9HYPH</name>
<dbReference type="EMBL" id="JAAKZG010000005">
    <property type="protein sequence ID" value="NGN41964.1"/>
    <property type="molecule type" value="Genomic_DNA"/>
</dbReference>
<sequence>MRPDARARRLKAGHFSELTVIDRDGGQSRVVYDSGELIEAPNWTPDGKWLVYNSDGRLFRISLDGSDGPHRINSAPVENLNNDHVIAPDGQSIFVTAYDGHLYVLPFAGGIPTRVSRETERGLRHYLHGISPDGATLAYVGMDRTPEGVATTWICTMAAAGGGDVFLTDGACPVDGPEFSADGEWIYFNSEAAAERPGHAQIFRMRRDGSGLEQLTHDARVNWFPHPSPDGSLVVYLSYPQGTTGHPADRDVILRMMDPEGRNARDLDAFHGGQGTINVNSWSPDSRFFAYVRYPRYG</sequence>
<organism evidence="2 3">
    <name type="scientific">Mesorhizobium zhangyense</name>
    <dbReference type="NCBI Taxonomy" id="1776730"/>
    <lineage>
        <taxon>Bacteria</taxon>
        <taxon>Pseudomonadati</taxon>
        <taxon>Pseudomonadota</taxon>
        <taxon>Alphaproteobacteria</taxon>
        <taxon>Hyphomicrobiales</taxon>
        <taxon>Phyllobacteriaceae</taxon>
        <taxon>Mesorhizobium</taxon>
    </lineage>
</organism>
<dbReference type="Pfam" id="PF07676">
    <property type="entry name" value="PD40"/>
    <property type="match status" value="2"/>
</dbReference>
<dbReference type="SUPFAM" id="SSF82171">
    <property type="entry name" value="DPP6 N-terminal domain-like"/>
    <property type="match status" value="1"/>
</dbReference>
<evidence type="ECO:0000256" key="1">
    <source>
        <dbReference type="ARBA" id="ARBA00009820"/>
    </source>
</evidence>
<comment type="similarity">
    <text evidence="1">Belongs to the TolB family.</text>
</comment>
<dbReference type="Gene3D" id="2.120.10.30">
    <property type="entry name" value="TolB, C-terminal domain"/>
    <property type="match status" value="1"/>
</dbReference>
<keyword evidence="3" id="KW-1185">Reference proteome</keyword>
<comment type="caution">
    <text evidence="2">The sequence shown here is derived from an EMBL/GenBank/DDBJ whole genome shotgun (WGS) entry which is preliminary data.</text>
</comment>
<proteinExistence type="inferred from homology"/>
<dbReference type="InterPro" id="IPR011042">
    <property type="entry name" value="6-blade_b-propeller_TolB-like"/>
</dbReference>
<accession>A0A7C9V720</accession>